<evidence type="ECO:0000313" key="4">
    <source>
        <dbReference type="Proteomes" id="UP000334990"/>
    </source>
</evidence>
<dbReference type="EMBL" id="BLAD01000147">
    <property type="protein sequence ID" value="GES06298.1"/>
    <property type="molecule type" value="Genomic_DNA"/>
</dbReference>
<dbReference type="RefSeq" id="WP_155342207.1">
    <property type="nucleotide sequence ID" value="NZ_BAAABN010000071.1"/>
</dbReference>
<dbReference type="GO" id="GO:0008270">
    <property type="term" value="F:zinc ion binding"/>
    <property type="evidence" value="ECO:0007669"/>
    <property type="project" value="UniProtKB-KW"/>
</dbReference>
<keyword evidence="1" id="KW-0862">Zinc</keyword>
<dbReference type="Proteomes" id="UP000334990">
    <property type="component" value="Unassembled WGS sequence"/>
</dbReference>
<accession>A0A5M3WIV6</accession>
<evidence type="ECO:0000313" key="3">
    <source>
        <dbReference type="EMBL" id="GES06298.1"/>
    </source>
</evidence>
<dbReference type="AlphaFoldDB" id="A0A5M3WIV6"/>
<reference evidence="3 4" key="1">
    <citation type="submission" date="2019-10" db="EMBL/GenBank/DDBJ databases">
        <title>Whole genome shotgun sequence of Acrocarpospora corrugata NBRC 13972.</title>
        <authorList>
            <person name="Ichikawa N."/>
            <person name="Kimura A."/>
            <person name="Kitahashi Y."/>
            <person name="Komaki H."/>
            <person name="Oguchi A."/>
        </authorList>
    </citation>
    <scope>NUCLEOTIDE SEQUENCE [LARGE SCALE GENOMIC DNA]</scope>
    <source>
        <strain evidence="3 4">NBRC 13972</strain>
    </source>
</reference>
<proteinExistence type="predicted"/>
<organism evidence="3 4">
    <name type="scientific">Acrocarpospora corrugata</name>
    <dbReference type="NCBI Taxonomy" id="35763"/>
    <lineage>
        <taxon>Bacteria</taxon>
        <taxon>Bacillati</taxon>
        <taxon>Actinomycetota</taxon>
        <taxon>Actinomycetes</taxon>
        <taxon>Streptosporangiales</taxon>
        <taxon>Streptosporangiaceae</taxon>
        <taxon>Acrocarpospora</taxon>
    </lineage>
</organism>
<feature type="domain" description="SWIM-type" evidence="2">
    <location>
        <begin position="53"/>
        <end position="90"/>
    </location>
</feature>
<dbReference type="OrthoDB" id="3677745at2"/>
<evidence type="ECO:0000256" key="1">
    <source>
        <dbReference type="PROSITE-ProRule" id="PRU00325"/>
    </source>
</evidence>
<protein>
    <recommendedName>
        <fullName evidence="2">SWIM-type domain-containing protein</fullName>
    </recommendedName>
</protein>
<evidence type="ECO:0000259" key="2">
    <source>
        <dbReference type="PROSITE" id="PS50966"/>
    </source>
</evidence>
<keyword evidence="1" id="KW-0863">Zinc-finger</keyword>
<name>A0A5M3WIV6_9ACTN</name>
<keyword evidence="1" id="KW-0479">Metal-binding</keyword>
<gene>
    <name evidence="3" type="ORF">Acor_83670</name>
</gene>
<comment type="caution">
    <text evidence="3">The sequence shown here is derived from an EMBL/GenBank/DDBJ whole genome shotgun (WGS) entry which is preliminary data.</text>
</comment>
<dbReference type="PROSITE" id="PS50966">
    <property type="entry name" value="ZF_SWIM"/>
    <property type="match status" value="1"/>
</dbReference>
<dbReference type="InterPro" id="IPR007527">
    <property type="entry name" value="Znf_SWIM"/>
</dbReference>
<keyword evidence="4" id="KW-1185">Reference proteome</keyword>
<sequence>MAARSLHELAESQLSATTPQARIRGRELEMAGAVQVLRFTPRMVVAEVDDSTTRVEMGVTDEYLWWYCSCVEGRTGAFCGHCVATALAIGRTPR</sequence>